<dbReference type="SMART" id="SM00320">
    <property type="entry name" value="WD40"/>
    <property type="match status" value="10"/>
</dbReference>
<organism evidence="7 8">
    <name type="scientific">Parafrankia soli</name>
    <dbReference type="NCBI Taxonomy" id="2599596"/>
    <lineage>
        <taxon>Bacteria</taxon>
        <taxon>Bacillati</taxon>
        <taxon>Actinomycetota</taxon>
        <taxon>Actinomycetes</taxon>
        <taxon>Frankiales</taxon>
        <taxon>Frankiaceae</taxon>
        <taxon>Parafrankia</taxon>
    </lineage>
</organism>
<feature type="compositionally biased region" description="Basic and acidic residues" evidence="5">
    <location>
        <begin position="1"/>
        <end position="10"/>
    </location>
</feature>
<dbReference type="PROSITE" id="PS00678">
    <property type="entry name" value="WD_REPEATS_1"/>
    <property type="match status" value="4"/>
</dbReference>
<keyword evidence="3" id="KW-0677">Repeat</keyword>
<dbReference type="InterPro" id="IPR011047">
    <property type="entry name" value="Quinoprotein_ADH-like_sf"/>
</dbReference>
<dbReference type="InterPro" id="IPR015943">
    <property type="entry name" value="WD40/YVTN_repeat-like_dom_sf"/>
</dbReference>
<feature type="repeat" description="WD" evidence="4">
    <location>
        <begin position="964"/>
        <end position="997"/>
    </location>
</feature>
<dbReference type="InterPro" id="IPR027417">
    <property type="entry name" value="P-loop_NTPase"/>
</dbReference>
<dbReference type="Pfam" id="PF20703">
    <property type="entry name" value="nSTAND1"/>
    <property type="match status" value="1"/>
</dbReference>
<feature type="repeat" description="WD" evidence="4">
    <location>
        <begin position="824"/>
        <end position="858"/>
    </location>
</feature>
<dbReference type="InterPro" id="IPR000009">
    <property type="entry name" value="PP2A_PR55"/>
</dbReference>
<feature type="repeat" description="WD" evidence="4">
    <location>
        <begin position="1147"/>
        <end position="1187"/>
    </location>
</feature>
<dbReference type="InterPro" id="IPR019775">
    <property type="entry name" value="WD40_repeat_CS"/>
</dbReference>
<dbReference type="InterPro" id="IPR001680">
    <property type="entry name" value="WD40_rpt"/>
</dbReference>
<comment type="similarity">
    <text evidence="1">Belongs to the phosphatase 2A regulatory subunit B family.</text>
</comment>
<evidence type="ECO:0000256" key="4">
    <source>
        <dbReference type="PROSITE-ProRule" id="PRU00221"/>
    </source>
</evidence>
<feature type="region of interest" description="Disordered" evidence="5">
    <location>
        <begin position="205"/>
        <end position="242"/>
    </location>
</feature>
<dbReference type="Gene3D" id="3.40.50.300">
    <property type="entry name" value="P-loop containing nucleotide triphosphate hydrolases"/>
    <property type="match status" value="1"/>
</dbReference>
<feature type="domain" description="Novel STAND NTPase 1" evidence="6">
    <location>
        <begin position="78"/>
        <end position="544"/>
    </location>
</feature>
<name>A0A1S1QBX4_9ACTN</name>
<proteinExistence type="inferred from homology"/>
<feature type="repeat" description="WD" evidence="4">
    <location>
        <begin position="1191"/>
        <end position="1232"/>
    </location>
</feature>
<keyword evidence="8" id="KW-1185">Reference proteome</keyword>
<dbReference type="SUPFAM" id="SSF50978">
    <property type="entry name" value="WD40 repeat-like"/>
    <property type="match status" value="1"/>
</dbReference>
<feature type="repeat" description="WD" evidence="4">
    <location>
        <begin position="684"/>
        <end position="725"/>
    </location>
</feature>
<evidence type="ECO:0000256" key="3">
    <source>
        <dbReference type="ARBA" id="ARBA00022737"/>
    </source>
</evidence>
<gene>
    <name evidence="7" type="ORF">BBK14_16300</name>
</gene>
<evidence type="ECO:0000256" key="1">
    <source>
        <dbReference type="ARBA" id="ARBA00008259"/>
    </source>
</evidence>
<protein>
    <recommendedName>
        <fullName evidence="6">Novel STAND NTPase 1 domain-containing protein</fullName>
    </recommendedName>
</protein>
<dbReference type="PANTHER" id="PTHR19879">
    <property type="entry name" value="TRANSCRIPTION INITIATION FACTOR TFIID"/>
    <property type="match status" value="1"/>
</dbReference>
<feature type="repeat" description="WD" evidence="4">
    <location>
        <begin position="1236"/>
        <end position="1277"/>
    </location>
</feature>
<accession>A0A1S1QBX4</accession>
<feature type="region of interest" description="Disordered" evidence="5">
    <location>
        <begin position="1"/>
        <end position="49"/>
    </location>
</feature>
<dbReference type="GO" id="GO:0019888">
    <property type="term" value="F:protein phosphatase regulator activity"/>
    <property type="evidence" value="ECO:0007669"/>
    <property type="project" value="InterPro"/>
</dbReference>
<comment type="caution">
    <text evidence="7">The sequence shown here is derived from an EMBL/GenBank/DDBJ whole genome shotgun (WGS) entry which is preliminary data.</text>
</comment>
<dbReference type="PRINTS" id="PR00600">
    <property type="entry name" value="PP2APR55"/>
</dbReference>
<evidence type="ECO:0000256" key="5">
    <source>
        <dbReference type="SAM" id="MobiDB-lite"/>
    </source>
</evidence>
<sequence>MTSERSERGGPHGSGEGSPGAASRPDQRTPRTAAGTAAEMRTPPLVESQAAPTQIIDGYPSKPPAGVPPAGVYSTACPYPGLRGFDESSEQWFFGRERMVADLVARVSSEASRVGPLVLVGASGSGKSSLLRAGLLPALARGALPGSRGWPRLVMTPGEHPLEALVQRVVEATGMPTMARMLGDSLRREPERLSEIVRELLAARATPRSAPEDGETTIRRGPRNDATTLYRPGNPHEPTDPREPRMVIAVDQFEEVFTLCADQAEREAFVRALCATAAGSAAVVIGLRADFYGACASFPELVEVLQVNQVVVGPMAAADIREIVVNPARAAGGDVEPGLVELVLRDLGAAAGTGITGSDQGTGHGSSRSPELVSNLSSGFVADPGSLPLLAHALRATWFARAGEALTVADYLRVGGLTGAIAQTAEAAYTSLDGAAQQAVRPLLMRMIRLGENGADTRRRVRRATLLAEVPGPESATVLDALVAARLVEADADGDQDGLQIAHEALLRSWPRLREWMDMDRAGAVALQQLRDAAEVWERGGRDPSYLFAGSRLAAARDWMDDDLDVDATTRQFFDESVRAEAEQQRAAARRTRRLRQLAAALAVLLLVAASLAGLTFQQSTSSGRARDRALSQRIATQAEAARRDNPALAAQLSLVALRTADTPEARGAVLSSFNGGSGVPTRYQAHTKSVGTVAYSRDGRLLATGSDDWTAAVWDATDPRRLTPLARIPDERGGGHGRAVKAVAFNRDGTVLATGGADGLAKLWDITDRARPRLLATLPKADSEVYGLAFDPTSDRLAVGGYGKSAFIYDVSDPARPVKEGQLFLHLAQVVALEFSPDGAFLIAGDEGGSALLWSVDDPSGPRPLKVLVEDGGPSADGAGPIRSVTFGGDGHTVYTAGNGGYVRKFSGPDLPRLEYDGRAGSGDAPITGLAVDPVSGLVGVGGFRYVGVPIFDVDVDQYSLTFLDEGATVWDVAFSPDGRRLASVSVDGSLRIWEMPGPALIGRDGTQEDAVVNPVTGIVAITTDKAVELWDVDDPYAPRRLHVLTDVTVDEFDPTGSSAFSPDGNVLAVGTGKNIVFYDVRDPAKPSRISDVPGPAGGTAELLFSPDGRTLVLGGLNSPPEPAFQARVETWDVTDLSRPRRLASLIAHRSSVRDLSFSPDGRILVSAAERSVKLWDVTDPRRLRLVSELPEFPGGVWEVRFSPDGRTLAAGGANPFATLWDVTRLDAPRQIADLPGHSTSVTSVAFSPDGTQLATGSNDNTVQVWDVTERDSPTLVEKLARSAGSEAGIGEILYTLDGKKLVGVIFTVPAVVWDLDVDRVRARICERAGVGITAAEWRRFLPDLPYDPVCG</sequence>
<dbReference type="Gene3D" id="2.130.10.10">
    <property type="entry name" value="YVTN repeat-like/Quinoprotein amine dehydrogenase"/>
    <property type="match status" value="4"/>
</dbReference>
<evidence type="ECO:0000259" key="6">
    <source>
        <dbReference type="Pfam" id="PF20703"/>
    </source>
</evidence>
<dbReference type="PROSITE" id="PS50082">
    <property type="entry name" value="WD_REPEATS_2"/>
    <property type="match status" value="7"/>
</dbReference>
<evidence type="ECO:0000256" key="2">
    <source>
        <dbReference type="ARBA" id="ARBA00022574"/>
    </source>
</evidence>
<dbReference type="PRINTS" id="PR00320">
    <property type="entry name" value="GPROTEINBRPT"/>
</dbReference>
<dbReference type="RefSeq" id="WP_071062739.1">
    <property type="nucleotide sequence ID" value="NZ_MAXA01000169.1"/>
</dbReference>
<feature type="repeat" description="WD" evidence="4">
    <location>
        <begin position="734"/>
        <end position="775"/>
    </location>
</feature>
<evidence type="ECO:0000313" key="8">
    <source>
        <dbReference type="Proteomes" id="UP000179769"/>
    </source>
</evidence>
<dbReference type="OrthoDB" id="192618at2"/>
<dbReference type="CDD" id="cd00200">
    <property type="entry name" value="WD40"/>
    <property type="match status" value="2"/>
</dbReference>
<dbReference type="PANTHER" id="PTHR19879:SF9">
    <property type="entry name" value="TRANSCRIPTION INITIATION FACTOR TFIID SUBUNIT 5"/>
    <property type="match status" value="1"/>
</dbReference>
<reference evidence="8" key="1">
    <citation type="submission" date="2016-07" db="EMBL/GenBank/DDBJ databases">
        <title>Frankia sp. NRRL B-16219 Genome sequencing.</title>
        <authorList>
            <person name="Ghodhbane-Gtari F."/>
            <person name="Swanson E."/>
            <person name="Gueddou A."/>
            <person name="Louati M."/>
            <person name="Nouioui I."/>
            <person name="Hezbri K."/>
            <person name="Abebe-Akele F."/>
            <person name="Simpson S."/>
            <person name="Morris K."/>
            <person name="Thomas K."/>
            <person name="Gtari M."/>
            <person name="Tisa L.S."/>
        </authorList>
    </citation>
    <scope>NUCLEOTIDE SEQUENCE [LARGE SCALE GENOMIC DNA]</scope>
    <source>
        <strain evidence="8">NRRL B-16219</strain>
    </source>
</reference>
<dbReference type="Pfam" id="PF00400">
    <property type="entry name" value="WD40"/>
    <property type="match status" value="8"/>
</dbReference>
<dbReference type="InterPro" id="IPR049052">
    <property type="entry name" value="nSTAND1"/>
</dbReference>
<dbReference type="InterPro" id="IPR036322">
    <property type="entry name" value="WD40_repeat_dom_sf"/>
</dbReference>
<dbReference type="InterPro" id="IPR020472">
    <property type="entry name" value="WD40_PAC1"/>
</dbReference>
<keyword evidence="2 4" id="KW-0853">WD repeat</keyword>
<dbReference type="Proteomes" id="UP000179769">
    <property type="component" value="Unassembled WGS sequence"/>
</dbReference>
<dbReference type="EMBL" id="MAXA01000169">
    <property type="protein sequence ID" value="OHV31086.1"/>
    <property type="molecule type" value="Genomic_DNA"/>
</dbReference>
<evidence type="ECO:0000313" key="7">
    <source>
        <dbReference type="EMBL" id="OHV31086.1"/>
    </source>
</evidence>
<dbReference type="PROSITE" id="PS50294">
    <property type="entry name" value="WD_REPEATS_REGION"/>
    <property type="match status" value="5"/>
</dbReference>
<dbReference type="GO" id="GO:0000159">
    <property type="term" value="C:protein phosphatase type 2A complex"/>
    <property type="evidence" value="ECO:0007669"/>
    <property type="project" value="InterPro"/>
</dbReference>
<dbReference type="SUPFAM" id="SSF50998">
    <property type="entry name" value="Quinoprotein alcohol dehydrogenase-like"/>
    <property type="match status" value="1"/>
</dbReference>